<reference evidence="6" key="1">
    <citation type="submission" date="2020-11" db="EMBL/GenBank/DDBJ databases">
        <title>Sequencing the genomes of 1000 actinobacteria strains.</title>
        <authorList>
            <person name="Klenk H.-P."/>
        </authorList>
    </citation>
    <scope>NUCLEOTIDE SEQUENCE</scope>
    <source>
        <strain evidence="6">DSM 45632</strain>
    </source>
</reference>
<keyword evidence="3" id="KW-0815">Transposition</keyword>
<dbReference type="AlphaFoldDB" id="A0A931E246"/>
<sequence>MRNNDCCAPKKHGDAERVADISRRLMENPETAKLIQELGESTADANELVRGLLQATINSGLSAEMDAHLGYVNGDRAAKEAAGQANSRNGSYPKTVDSAYGPVDISVPVLSSRFASERYHHE</sequence>
<gene>
    <name evidence="6" type="ORF">IW254_001139</name>
</gene>
<dbReference type="GO" id="GO:0003677">
    <property type="term" value="F:DNA binding"/>
    <property type="evidence" value="ECO:0007669"/>
    <property type="project" value="UniProtKB-KW"/>
</dbReference>
<keyword evidence="5" id="KW-0233">DNA recombination</keyword>
<dbReference type="EMBL" id="JADOUE010000001">
    <property type="protein sequence ID" value="MBG6122170.1"/>
    <property type="molecule type" value="Genomic_DNA"/>
</dbReference>
<dbReference type="InterPro" id="IPR001207">
    <property type="entry name" value="Transposase_mutator"/>
</dbReference>
<evidence type="ECO:0000256" key="1">
    <source>
        <dbReference type="ARBA" id="ARBA00002190"/>
    </source>
</evidence>
<keyword evidence="7" id="KW-1185">Reference proteome</keyword>
<comment type="function">
    <text evidence="1">Required for the transposition of the insertion element.</text>
</comment>
<proteinExistence type="inferred from homology"/>
<evidence type="ECO:0008006" key="8">
    <source>
        <dbReference type="Google" id="ProtNLM"/>
    </source>
</evidence>
<comment type="similarity">
    <text evidence="2">Belongs to the transposase mutator family.</text>
</comment>
<organism evidence="6 7">
    <name type="scientific">Corynebacterium aquatimens</name>
    <dbReference type="NCBI Taxonomy" id="1190508"/>
    <lineage>
        <taxon>Bacteria</taxon>
        <taxon>Bacillati</taxon>
        <taxon>Actinomycetota</taxon>
        <taxon>Actinomycetes</taxon>
        <taxon>Mycobacteriales</taxon>
        <taxon>Corynebacteriaceae</taxon>
        <taxon>Corynebacterium</taxon>
    </lineage>
</organism>
<evidence type="ECO:0000256" key="2">
    <source>
        <dbReference type="ARBA" id="ARBA00010961"/>
    </source>
</evidence>
<dbReference type="GO" id="GO:0004803">
    <property type="term" value="F:transposase activity"/>
    <property type="evidence" value="ECO:0007669"/>
    <property type="project" value="InterPro"/>
</dbReference>
<evidence type="ECO:0000256" key="3">
    <source>
        <dbReference type="ARBA" id="ARBA00022578"/>
    </source>
</evidence>
<comment type="caution">
    <text evidence="6">The sequence shown here is derived from an EMBL/GenBank/DDBJ whole genome shotgun (WGS) entry which is preliminary data.</text>
</comment>
<name>A0A931E246_9CORY</name>
<dbReference type="Proteomes" id="UP000658613">
    <property type="component" value="Unassembled WGS sequence"/>
</dbReference>
<evidence type="ECO:0000256" key="4">
    <source>
        <dbReference type="ARBA" id="ARBA00023125"/>
    </source>
</evidence>
<protein>
    <recommendedName>
        <fullName evidence="8">Transposase, Mutator family</fullName>
    </recommendedName>
</protein>
<keyword evidence="4" id="KW-0238">DNA-binding</keyword>
<dbReference type="Pfam" id="PF00872">
    <property type="entry name" value="Transposase_mut"/>
    <property type="match status" value="1"/>
</dbReference>
<accession>A0A931E246</accession>
<evidence type="ECO:0000313" key="7">
    <source>
        <dbReference type="Proteomes" id="UP000658613"/>
    </source>
</evidence>
<dbReference type="GO" id="GO:0006313">
    <property type="term" value="P:DNA transposition"/>
    <property type="evidence" value="ECO:0007669"/>
    <property type="project" value="InterPro"/>
</dbReference>
<evidence type="ECO:0000256" key="5">
    <source>
        <dbReference type="ARBA" id="ARBA00023172"/>
    </source>
</evidence>
<evidence type="ECO:0000313" key="6">
    <source>
        <dbReference type="EMBL" id="MBG6122170.1"/>
    </source>
</evidence>